<accession>A0A101FW10</accession>
<sequence length="87" mass="9892">MVIHRRISKLHYEKRCVQASAIYAYRKKGVKISPGMTVGYVVRDAGGREVDTEGDASEFDLDYYGKLLDKAWYEAAFVFNFIEGGFS</sequence>
<comment type="caution">
    <text evidence="1">The sequence shown here is derived from an EMBL/GenBank/DDBJ whole genome shotgun (WGS) entry which is preliminary data.</text>
</comment>
<proteinExistence type="predicted"/>
<evidence type="ECO:0000313" key="2">
    <source>
        <dbReference type="Proteomes" id="UP000057043"/>
    </source>
</evidence>
<reference evidence="1 2" key="1">
    <citation type="journal article" date="2015" name="MBio">
        <title>Genome-Resolved Metagenomic Analysis Reveals Roles for Candidate Phyla and Other Microbial Community Members in Biogeochemical Transformations in Oil Reservoirs.</title>
        <authorList>
            <person name="Hu P."/>
            <person name="Tom L."/>
            <person name="Singh A."/>
            <person name="Thomas B.C."/>
            <person name="Baker B.J."/>
            <person name="Piceno Y.M."/>
            <person name="Andersen G.L."/>
            <person name="Banfield J.F."/>
        </authorList>
    </citation>
    <scope>NUCLEOTIDE SEQUENCE [LARGE SCALE GENOMIC DNA]</scope>
    <source>
        <strain evidence="1">57_489</strain>
    </source>
</reference>
<evidence type="ECO:0000313" key="1">
    <source>
        <dbReference type="EMBL" id="KUK45455.1"/>
    </source>
</evidence>
<gene>
    <name evidence="1" type="ORF">XD72_0098</name>
</gene>
<dbReference type="AlphaFoldDB" id="A0A101FW10"/>
<organism evidence="1 2">
    <name type="scientific">Methanothrix harundinacea</name>
    <dbReference type="NCBI Taxonomy" id="301375"/>
    <lineage>
        <taxon>Archaea</taxon>
        <taxon>Methanobacteriati</taxon>
        <taxon>Methanobacteriota</taxon>
        <taxon>Stenosarchaea group</taxon>
        <taxon>Methanomicrobia</taxon>
        <taxon>Methanotrichales</taxon>
        <taxon>Methanotrichaceae</taxon>
        <taxon>Methanothrix</taxon>
    </lineage>
</organism>
<dbReference type="PATRIC" id="fig|301375.7.peg.785"/>
<dbReference type="EMBL" id="LGFT01000002">
    <property type="protein sequence ID" value="KUK45455.1"/>
    <property type="molecule type" value="Genomic_DNA"/>
</dbReference>
<dbReference type="Proteomes" id="UP000057043">
    <property type="component" value="Unassembled WGS sequence"/>
</dbReference>
<protein>
    <submittedName>
        <fullName evidence="1">DNA polymerase B</fullName>
    </submittedName>
</protein>
<name>A0A101FW10_9EURY</name>